<dbReference type="Proteomes" id="UP000216001">
    <property type="component" value="Unassembled WGS sequence"/>
</dbReference>
<dbReference type="GO" id="GO:0015643">
    <property type="term" value="F:toxic substance binding"/>
    <property type="evidence" value="ECO:0007669"/>
    <property type="project" value="InterPro"/>
</dbReference>
<dbReference type="InterPro" id="IPR005557">
    <property type="entry name" value="Colicin_im"/>
</dbReference>
<feature type="transmembrane region" description="Helical" evidence="1">
    <location>
        <begin position="98"/>
        <end position="121"/>
    </location>
</feature>
<keyword evidence="1" id="KW-1133">Transmembrane helix</keyword>
<keyword evidence="1" id="KW-0472">Membrane</keyword>
<dbReference type="Proteomes" id="UP000834611">
    <property type="component" value="Unassembled WGS sequence"/>
</dbReference>
<evidence type="ECO:0000313" key="4">
    <source>
        <dbReference type="EMBL" id="EMR4588296.1"/>
    </source>
</evidence>
<evidence type="ECO:0000313" key="3">
    <source>
        <dbReference type="EMBL" id="ELR5216109.1"/>
    </source>
</evidence>
<reference evidence="2" key="2">
    <citation type="submission" date="2020-05" db="EMBL/GenBank/DDBJ databases">
        <authorList>
            <person name="Delgado-Blas J."/>
        </authorList>
    </citation>
    <scope>NUCLEOTIDE SEQUENCE</scope>
    <source>
        <strain evidence="2">BB1453</strain>
    </source>
</reference>
<evidence type="ECO:0000313" key="6">
    <source>
        <dbReference type="Proteomes" id="UP000216001"/>
    </source>
</evidence>
<protein>
    <submittedName>
        <fullName evidence="2 3">Colicin immunity protein</fullName>
    </submittedName>
</protein>
<dbReference type="Pfam" id="PF03857">
    <property type="entry name" value="Colicin_im"/>
    <property type="match status" value="1"/>
</dbReference>
<evidence type="ECO:0000313" key="5">
    <source>
        <dbReference type="EMBL" id="OZS75232.1"/>
    </source>
</evidence>
<evidence type="ECO:0000313" key="2">
    <source>
        <dbReference type="EMBL" id="CAB5664730.1"/>
    </source>
</evidence>
<sequence>MRVFKVNTKWVFTIIVLLGAIPLAAIWLNVFSNSTVTNINNWLGELPVIYSDKFPNESYMSALYCKITPLISVLYYILMWNSIEIKKEHFKLYNDGILTLIFGYLSSIFIIGIMTYINYFLDYNISSGNRKLSSISAFEFTSFIYYYAIFISIFIVTCLAINAFIFLPVKYKLKRWG</sequence>
<keyword evidence="1" id="KW-0812">Transmembrane</keyword>
<organism evidence="5 6">
    <name type="scientific">Providencia rettgeri</name>
    <dbReference type="NCBI Taxonomy" id="587"/>
    <lineage>
        <taxon>Bacteria</taxon>
        <taxon>Pseudomonadati</taxon>
        <taxon>Pseudomonadota</taxon>
        <taxon>Gammaproteobacteria</taxon>
        <taxon>Enterobacterales</taxon>
        <taxon>Morganellaceae</taxon>
        <taxon>Providencia</taxon>
    </lineage>
</organism>
<feature type="transmembrane region" description="Helical" evidence="1">
    <location>
        <begin position="144"/>
        <end position="167"/>
    </location>
</feature>
<name>A0A264VVA4_PRORE</name>
<feature type="transmembrane region" description="Helical" evidence="1">
    <location>
        <begin position="12"/>
        <end position="31"/>
    </location>
</feature>
<accession>A0A264VVA4</accession>
<gene>
    <name evidence="3" type="primary">cui</name>
    <name evidence="5" type="ORF">CHI95_06900</name>
    <name evidence="2" type="ORF">GHA_00413</name>
    <name evidence="4" type="ORF">M0K77_000559</name>
    <name evidence="3" type="ORF">M0K77_RS02795</name>
</gene>
<dbReference type="EMBL" id="ABEXCJ050000001">
    <property type="protein sequence ID" value="EMR4588296.1"/>
    <property type="molecule type" value="Genomic_DNA"/>
</dbReference>
<dbReference type="EMBL" id="ABEXCJ040000001">
    <property type="protein sequence ID" value="ELR5216109.1"/>
    <property type="molecule type" value="Genomic_DNA"/>
</dbReference>
<proteinExistence type="predicted"/>
<dbReference type="EMBL" id="NOWC01000006">
    <property type="protein sequence ID" value="OZS75232.1"/>
    <property type="molecule type" value="Genomic_DNA"/>
</dbReference>
<reference evidence="5 6" key="1">
    <citation type="submission" date="2017-07" db="EMBL/GenBank/DDBJ databases">
        <title>blaIMP-27 on transferable plasmids in Proteus mirabilis and Providencia rettgeri.</title>
        <authorList>
            <person name="Potter R."/>
        </authorList>
    </citation>
    <scope>NUCLEOTIDE SEQUENCE [LARGE SCALE GENOMIC DNA]</scope>
    <source>
        <strain evidence="5 6">PR1</strain>
    </source>
</reference>
<dbReference type="RefSeq" id="WP_004255638.1">
    <property type="nucleotide sequence ID" value="NZ_AP022372.1"/>
</dbReference>
<dbReference type="EMBL" id="CAHPSF010000001">
    <property type="protein sequence ID" value="CAB5664730.1"/>
    <property type="molecule type" value="Genomic_DNA"/>
</dbReference>
<comment type="caution">
    <text evidence="5">The sequence shown here is derived from an EMBL/GenBank/DDBJ whole genome shotgun (WGS) entry which is preliminary data.</text>
</comment>
<evidence type="ECO:0000256" key="1">
    <source>
        <dbReference type="SAM" id="Phobius"/>
    </source>
</evidence>
<reference evidence="4" key="3">
    <citation type="submission" date="2024-02" db="EMBL/GenBank/DDBJ databases">
        <authorList>
            <consortium name="Clinical and Environmental Microbiology Branch: Whole genome sequencing antimicrobial resistance pathogens in the healthcare setting"/>
        </authorList>
    </citation>
    <scope>NUCLEOTIDE SEQUENCE</scope>
    <source>
        <strain evidence="3">2020QW-00022</strain>
    </source>
</reference>
<dbReference type="GO" id="GO:0030153">
    <property type="term" value="P:bacteriocin immunity"/>
    <property type="evidence" value="ECO:0007669"/>
    <property type="project" value="InterPro"/>
</dbReference>
<dbReference type="OrthoDB" id="6462302at2"/>
<dbReference type="AlphaFoldDB" id="A0A264VVA4"/>
<feature type="transmembrane region" description="Helical" evidence="1">
    <location>
        <begin position="59"/>
        <end position="78"/>
    </location>
</feature>